<dbReference type="Gene3D" id="3.40.630.40">
    <property type="entry name" value="Zn-dependent exopeptidases"/>
    <property type="match status" value="1"/>
</dbReference>
<dbReference type="RefSeq" id="WP_304377909.1">
    <property type="nucleotide sequence ID" value="NZ_JAUOZU010000014.1"/>
</dbReference>
<name>A0ABT8YQR9_9HYPH</name>
<evidence type="ECO:0000313" key="1">
    <source>
        <dbReference type="EMBL" id="MDO6965981.1"/>
    </source>
</evidence>
<protein>
    <submittedName>
        <fullName evidence="1">N-formylglutamate amidohydrolase</fullName>
    </submittedName>
</protein>
<accession>A0ABT8YQR9</accession>
<organism evidence="1 2">
    <name type="scientific">Rhizobium alvei</name>
    <dbReference type="NCBI Taxonomy" id="1132659"/>
    <lineage>
        <taxon>Bacteria</taxon>
        <taxon>Pseudomonadati</taxon>
        <taxon>Pseudomonadota</taxon>
        <taxon>Alphaproteobacteria</taxon>
        <taxon>Hyphomicrobiales</taxon>
        <taxon>Rhizobiaceae</taxon>
        <taxon>Rhizobium/Agrobacterium group</taxon>
        <taxon>Rhizobium</taxon>
    </lineage>
</organism>
<reference evidence="1" key="1">
    <citation type="journal article" date="2015" name="Int. J. Syst. Evol. Microbiol.">
        <title>Rhizobium alvei sp. nov., isolated from a freshwater river.</title>
        <authorList>
            <person name="Sheu S.Y."/>
            <person name="Huang H.W."/>
            <person name="Young C.C."/>
            <person name="Chen W.M."/>
        </authorList>
    </citation>
    <scope>NUCLEOTIDE SEQUENCE</scope>
    <source>
        <strain evidence="1">TNR-22</strain>
    </source>
</reference>
<dbReference type="Pfam" id="PF05013">
    <property type="entry name" value="FGase"/>
    <property type="match status" value="1"/>
</dbReference>
<comment type="caution">
    <text evidence="1">The sequence shown here is derived from an EMBL/GenBank/DDBJ whole genome shotgun (WGS) entry which is preliminary data.</text>
</comment>
<reference evidence="1" key="2">
    <citation type="submission" date="2023-07" db="EMBL/GenBank/DDBJ databases">
        <authorList>
            <person name="Shen H."/>
        </authorList>
    </citation>
    <scope>NUCLEOTIDE SEQUENCE</scope>
    <source>
        <strain evidence="1">TNR-22</strain>
    </source>
</reference>
<dbReference type="Proteomes" id="UP001174932">
    <property type="component" value="Unassembled WGS sequence"/>
</dbReference>
<dbReference type="InterPro" id="IPR007709">
    <property type="entry name" value="N-FG_amidohydro"/>
</dbReference>
<keyword evidence="2" id="KW-1185">Reference proteome</keyword>
<proteinExistence type="predicted"/>
<gene>
    <name evidence="1" type="ORF">Q4481_18635</name>
</gene>
<dbReference type="SUPFAM" id="SSF53187">
    <property type="entry name" value="Zn-dependent exopeptidases"/>
    <property type="match status" value="1"/>
</dbReference>
<sequence>MADRSSLTAPSSGAVELLTPEGTSPFLLVCEHAGAEIPPGWDGLGLDPAFLSTHYAYDPGAALVTRRLAQSQNARGVLARYSRIFLDYNRFADDWDYIRPDLGGIPVPGNLSIEAEDRERREALAVLPVRAAIETARGNARAVISVHSFTPVMAGELRTVDVGLLWDEDNAFVRIALEELMRLAPLFDLRPGDNAPYDLRKVGARSLKTHAADHGLPYFYVEVNNGLFSNPETSDRAIALLDETLNAVLRRQSEWDFA</sequence>
<dbReference type="EMBL" id="JAUOZU010000014">
    <property type="protein sequence ID" value="MDO6965981.1"/>
    <property type="molecule type" value="Genomic_DNA"/>
</dbReference>
<evidence type="ECO:0000313" key="2">
    <source>
        <dbReference type="Proteomes" id="UP001174932"/>
    </source>
</evidence>